<dbReference type="AlphaFoldDB" id="A0A0F9JE82"/>
<accession>A0A0F9JE82</accession>
<evidence type="ECO:0000256" key="1">
    <source>
        <dbReference type="SAM" id="MobiDB-lite"/>
    </source>
</evidence>
<protein>
    <submittedName>
        <fullName evidence="2">Uncharacterized protein</fullName>
    </submittedName>
</protein>
<organism evidence="2">
    <name type="scientific">marine sediment metagenome</name>
    <dbReference type="NCBI Taxonomy" id="412755"/>
    <lineage>
        <taxon>unclassified sequences</taxon>
        <taxon>metagenomes</taxon>
        <taxon>ecological metagenomes</taxon>
    </lineage>
</organism>
<reference evidence="2" key="1">
    <citation type="journal article" date="2015" name="Nature">
        <title>Complex archaea that bridge the gap between prokaryotes and eukaryotes.</title>
        <authorList>
            <person name="Spang A."/>
            <person name="Saw J.H."/>
            <person name="Jorgensen S.L."/>
            <person name="Zaremba-Niedzwiedzka K."/>
            <person name="Martijn J."/>
            <person name="Lind A.E."/>
            <person name="van Eijk R."/>
            <person name="Schleper C."/>
            <person name="Guy L."/>
            <person name="Ettema T.J."/>
        </authorList>
    </citation>
    <scope>NUCLEOTIDE SEQUENCE</scope>
</reference>
<feature type="region of interest" description="Disordered" evidence="1">
    <location>
        <begin position="121"/>
        <end position="164"/>
    </location>
</feature>
<proteinExistence type="predicted"/>
<gene>
    <name evidence="2" type="ORF">LCGC14_1766920</name>
</gene>
<feature type="compositionally biased region" description="Low complexity" evidence="1">
    <location>
        <begin position="154"/>
        <end position="164"/>
    </location>
</feature>
<sequence>MGRRKTPERTMNDLLWGSRGKIQKVWDGIVASAVKGRKVTCPHCQTRFDVPGGGDLKAQMYIMDRAYGKAPMTLSHELKNPPVMGDDLLQTAAAITTAIMQQEANLLGSGEINAEYEVIEDVDVDSESSNGDISSGEGGTRPATDGGGEGVGGVESETSSSEEE</sequence>
<comment type="caution">
    <text evidence="2">The sequence shown here is derived from an EMBL/GenBank/DDBJ whole genome shotgun (WGS) entry which is preliminary data.</text>
</comment>
<dbReference type="EMBL" id="LAZR01016515">
    <property type="protein sequence ID" value="KKM04176.1"/>
    <property type="molecule type" value="Genomic_DNA"/>
</dbReference>
<name>A0A0F9JE82_9ZZZZ</name>
<evidence type="ECO:0000313" key="2">
    <source>
        <dbReference type="EMBL" id="KKM04176.1"/>
    </source>
</evidence>